<accession>A0AAD8ENI0</accession>
<name>A0AAD8ENI0_DIPPU</name>
<proteinExistence type="predicted"/>
<gene>
    <name evidence="3" type="ORF">L9F63_011831</name>
</gene>
<sequence>WVNLIRLKPRCLEILFTTLHMFHMLFTPVFLAMTPFQYSLLQTCCNVSKLQSGVYNCEDDFCVVKKILRVKDQLHVSGSALMIIQVFHASNKKYLGSWKRAINGYLNKPSILLYVKSNKEAEKSRRGNALRLADNSGDPDKNQHQ</sequence>
<comment type="caution">
    <text evidence="3">The sequence shown here is derived from an EMBL/GenBank/DDBJ whole genome shotgun (WGS) entry which is preliminary data.</text>
</comment>
<feature type="region of interest" description="Disordered" evidence="1">
    <location>
        <begin position="123"/>
        <end position="145"/>
    </location>
</feature>
<protein>
    <submittedName>
        <fullName evidence="3">Uncharacterized protein</fullName>
    </submittedName>
</protein>
<dbReference type="AlphaFoldDB" id="A0AAD8ENI0"/>
<feature type="non-terminal residue" evidence="3">
    <location>
        <position position="145"/>
    </location>
</feature>
<keyword evidence="2" id="KW-0812">Transmembrane</keyword>
<reference evidence="3" key="2">
    <citation type="submission" date="2023-05" db="EMBL/GenBank/DDBJ databases">
        <authorList>
            <person name="Fouks B."/>
        </authorList>
    </citation>
    <scope>NUCLEOTIDE SEQUENCE</scope>
    <source>
        <strain evidence="3">Stay&amp;Tobe</strain>
        <tissue evidence="3">Testes</tissue>
    </source>
</reference>
<evidence type="ECO:0000313" key="3">
    <source>
        <dbReference type="EMBL" id="KAJ9597310.1"/>
    </source>
</evidence>
<keyword evidence="2" id="KW-1133">Transmembrane helix</keyword>
<feature type="transmembrane region" description="Helical" evidence="2">
    <location>
        <begin position="12"/>
        <end position="36"/>
    </location>
</feature>
<keyword evidence="2" id="KW-0472">Membrane</keyword>
<reference evidence="3" key="1">
    <citation type="journal article" date="2023" name="IScience">
        <title>Live-bearing cockroach genome reveals convergent evolutionary mechanisms linked to viviparity in insects and beyond.</title>
        <authorList>
            <person name="Fouks B."/>
            <person name="Harrison M.C."/>
            <person name="Mikhailova A.A."/>
            <person name="Marchal E."/>
            <person name="English S."/>
            <person name="Carruthers M."/>
            <person name="Jennings E.C."/>
            <person name="Chiamaka E.L."/>
            <person name="Frigard R.A."/>
            <person name="Pippel M."/>
            <person name="Attardo G.M."/>
            <person name="Benoit J.B."/>
            <person name="Bornberg-Bauer E."/>
            <person name="Tobe S.S."/>
        </authorList>
    </citation>
    <scope>NUCLEOTIDE SEQUENCE</scope>
    <source>
        <strain evidence="3">Stay&amp;Tobe</strain>
    </source>
</reference>
<dbReference type="Proteomes" id="UP001233999">
    <property type="component" value="Unassembled WGS sequence"/>
</dbReference>
<evidence type="ECO:0000256" key="1">
    <source>
        <dbReference type="SAM" id="MobiDB-lite"/>
    </source>
</evidence>
<feature type="non-terminal residue" evidence="3">
    <location>
        <position position="1"/>
    </location>
</feature>
<keyword evidence="4" id="KW-1185">Reference proteome</keyword>
<organism evidence="3 4">
    <name type="scientific">Diploptera punctata</name>
    <name type="common">Pacific beetle cockroach</name>
    <dbReference type="NCBI Taxonomy" id="6984"/>
    <lineage>
        <taxon>Eukaryota</taxon>
        <taxon>Metazoa</taxon>
        <taxon>Ecdysozoa</taxon>
        <taxon>Arthropoda</taxon>
        <taxon>Hexapoda</taxon>
        <taxon>Insecta</taxon>
        <taxon>Pterygota</taxon>
        <taxon>Neoptera</taxon>
        <taxon>Polyneoptera</taxon>
        <taxon>Dictyoptera</taxon>
        <taxon>Blattodea</taxon>
        <taxon>Blaberoidea</taxon>
        <taxon>Blaberidae</taxon>
        <taxon>Diplopterinae</taxon>
        <taxon>Diploptera</taxon>
    </lineage>
</organism>
<evidence type="ECO:0000256" key="2">
    <source>
        <dbReference type="SAM" id="Phobius"/>
    </source>
</evidence>
<dbReference type="EMBL" id="JASPKZ010001618">
    <property type="protein sequence ID" value="KAJ9597310.1"/>
    <property type="molecule type" value="Genomic_DNA"/>
</dbReference>
<evidence type="ECO:0000313" key="4">
    <source>
        <dbReference type="Proteomes" id="UP001233999"/>
    </source>
</evidence>